<keyword evidence="1" id="KW-0472">Membrane</keyword>
<feature type="transmembrane region" description="Helical" evidence="1">
    <location>
        <begin position="23"/>
        <end position="45"/>
    </location>
</feature>
<protein>
    <submittedName>
        <fullName evidence="2">Uncharacterized protein</fullName>
    </submittedName>
</protein>
<keyword evidence="1" id="KW-0812">Transmembrane</keyword>
<keyword evidence="3" id="KW-1185">Reference proteome</keyword>
<dbReference type="EMBL" id="ASPP01000003">
    <property type="protein sequence ID" value="ETO37057.1"/>
    <property type="molecule type" value="Genomic_DNA"/>
</dbReference>
<dbReference type="Gene3D" id="3.40.1110.10">
    <property type="entry name" value="Calcium-transporting ATPase, cytoplasmic domain N"/>
    <property type="match status" value="1"/>
</dbReference>
<proteinExistence type="predicted"/>
<dbReference type="InterPro" id="IPR023299">
    <property type="entry name" value="ATPase_P-typ_cyto_dom_N"/>
</dbReference>
<evidence type="ECO:0000256" key="1">
    <source>
        <dbReference type="SAM" id="Phobius"/>
    </source>
</evidence>
<dbReference type="OrthoDB" id="3352408at2759"/>
<comment type="caution">
    <text evidence="2">The sequence shown here is derived from an EMBL/GenBank/DDBJ whole genome shotgun (WGS) entry which is preliminary data.</text>
</comment>
<organism evidence="2 3">
    <name type="scientific">Reticulomyxa filosa</name>
    <dbReference type="NCBI Taxonomy" id="46433"/>
    <lineage>
        <taxon>Eukaryota</taxon>
        <taxon>Sar</taxon>
        <taxon>Rhizaria</taxon>
        <taxon>Retaria</taxon>
        <taxon>Foraminifera</taxon>
        <taxon>Monothalamids</taxon>
        <taxon>Reticulomyxidae</taxon>
        <taxon>Reticulomyxa</taxon>
    </lineage>
</organism>
<keyword evidence="1" id="KW-1133">Transmembrane helix</keyword>
<reference evidence="2 3" key="1">
    <citation type="journal article" date="2013" name="Curr. Biol.">
        <title>The Genome of the Foraminiferan Reticulomyxa filosa.</title>
        <authorList>
            <person name="Glockner G."/>
            <person name="Hulsmann N."/>
            <person name="Schleicher M."/>
            <person name="Noegel A.A."/>
            <person name="Eichinger L."/>
            <person name="Gallinger C."/>
            <person name="Pawlowski J."/>
            <person name="Sierra R."/>
            <person name="Euteneuer U."/>
            <person name="Pillet L."/>
            <person name="Moustafa A."/>
            <person name="Platzer M."/>
            <person name="Groth M."/>
            <person name="Szafranski K."/>
            <person name="Schliwa M."/>
        </authorList>
    </citation>
    <scope>NUCLEOTIDE SEQUENCE [LARGE SCALE GENOMIC DNA]</scope>
</reference>
<name>X6PH79_RETFI</name>
<dbReference type="GO" id="GO:0000166">
    <property type="term" value="F:nucleotide binding"/>
    <property type="evidence" value="ECO:0007669"/>
    <property type="project" value="InterPro"/>
</dbReference>
<dbReference type="AlphaFoldDB" id="X6PH79"/>
<dbReference type="Proteomes" id="UP000023152">
    <property type="component" value="Unassembled WGS sequence"/>
</dbReference>
<evidence type="ECO:0000313" key="3">
    <source>
        <dbReference type="Proteomes" id="UP000023152"/>
    </source>
</evidence>
<dbReference type="SUPFAM" id="SSF81660">
    <property type="entry name" value="Metal cation-transporting ATPase, ATP-binding domain N"/>
    <property type="match status" value="1"/>
</dbReference>
<evidence type="ECO:0000313" key="2">
    <source>
        <dbReference type="EMBL" id="ETO37057.1"/>
    </source>
</evidence>
<sequence length="213" mass="25569">MNFFFKKRSYETFFDTMYSYKRGLIIVLVLIITSVSVTLIVLMIYKVSLTTKVKEILWHTYYCTKVLHHQSEAQFVRFRLWSCRFSFHYYYGFFKYTLHTQYIYINNDTIHWHETREPAEDVLKVLVEKLHLPDAKKELNYQMIIEYVLEFTSMSVFVIQSSTRKGWLLVKGVIESLLECSSHIFVNFMDSDIPTTQIHKGEIDRTYHEFASE</sequence>
<accession>X6PH79</accession>
<gene>
    <name evidence="2" type="ORF">RFI_00005</name>
</gene>